<dbReference type="Proteomes" id="UP001157502">
    <property type="component" value="Chromosome 24"/>
</dbReference>
<gene>
    <name evidence="1" type="ORF">DPEC_G00272090</name>
</gene>
<evidence type="ECO:0000313" key="2">
    <source>
        <dbReference type="Proteomes" id="UP001157502"/>
    </source>
</evidence>
<keyword evidence="2" id="KW-1185">Reference proteome</keyword>
<organism evidence="1 2">
    <name type="scientific">Dallia pectoralis</name>
    <name type="common">Alaska blackfish</name>
    <dbReference type="NCBI Taxonomy" id="75939"/>
    <lineage>
        <taxon>Eukaryota</taxon>
        <taxon>Metazoa</taxon>
        <taxon>Chordata</taxon>
        <taxon>Craniata</taxon>
        <taxon>Vertebrata</taxon>
        <taxon>Euteleostomi</taxon>
        <taxon>Actinopterygii</taxon>
        <taxon>Neopterygii</taxon>
        <taxon>Teleostei</taxon>
        <taxon>Protacanthopterygii</taxon>
        <taxon>Esociformes</taxon>
        <taxon>Umbridae</taxon>
        <taxon>Dallia</taxon>
    </lineage>
</organism>
<name>A0ACC2FPW1_DALPE</name>
<sequence length="1142" mass="126454">MVLHRVIQAVREGDLSALRELSSSRHLTVTASISDSQGAGPVHHAARCGRLDCLRYLVAEVGLAADARALNRATPAHDAAATGHGRELQWLVDQGGCHVEDQDAAGATALHLASRFGRVDVVCWLLSNGSAAEVVTNCGAVPAHYAAAKGDLTCLKLLFGHAPWCVNRQTSIGATPLYLACQEGHLHIVEYLVKDCGADVHLRAQDGMTALHAAAQMGHYSLVVWLATFTDLSLHCQDREGATALHFAASGGHHRILERLLRMGAKVIRDYWGGTPLHDAAENGELECCRILLANRVSPSEQDVDGFTAADLAEYNGHYRCAGYIRALETCPFSAHRPVEKLGPVEEDVRVRQAVTWHPSKEDYYRSLSDTRRDKIHSYNNTMMETLENKMVRKKMTVDLTKIQLGGKKLHCQMKSSAAATGKMVSFSKDEKQSSEMPTIDLTKNCLGLGGNKQKSTDTSNTSKTVVRDNPSVEAVNINNQLADQKHLKEMNATATATEAKVQKEMTIELNKVQLGGIKLLTDNKSPATSTQVSETPKPQSLSSEGARMNSPVIADLTNNVQLGTTKLCAEIKSAASAHSSRMVVLPMEEANLSEIDYLVPTHDERGQPIAEWKRQVMVHQLQARLLDEEDQRRKENGNTSKAVSWRYSQTHNAILGPFGELLTEDDLIYLEKQIESVSNQKNSAGYESELARLAQELRTILPAPIVNITASTQFRSPNQQSQVPLPVWCNRISGIVQSMSLLMTNLTDAPYSKMPNTELSTVFTQTPGRHPSTRGRREKIESEIHQFGVSVRNLKSNFEGHEDEAEGEVNAVSALKEGGQRSDVTGTQDNSQETDRAPGPDQDRDSGIGRDNNVVDVRETTSLRKERIVVLFLGHWKKSAYTVTQRTRVAGRTASEEAPEKPKGGVDGRGPGGGAHVPLRHFFKQRSIINKMICDWRSMISSVPSRQIRRLNRQQTPYSPEQFLPKVDGATVDYDSLTLDLFMLGYFHILELELPADERKTRHLLCFEVFDHIGRFTWETVREFHKAVMLDIEAGKREWKDGFEDIKVKFFGSVGSISTSGSEKPPEVKERLTLPEVKRVPKVIIQTPTPDEESLIKGSDISSFSNEEISCLSAIYSFYRKYEQLFPSFASLTNIDLSGWV</sequence>
<reference evidence="1" key="1">
    <citation type="submission" date="2021-05" db="EMBL/GenBank/DDBJ databases">
        <authorList>
            <person name="Pan Q."/>
            <person name="Jouanno E."/>
            <person name="Zahm M."/>
            <person name="Klopp C."/>
            <person name="Cabau C."/>
            <person name="Louis A."/>
            <person name="Berthelot C."/>
            <person name="Parey E."/>
            <person name="Roest Crollius H."/>
            <person name="Montfort J."/>
            <person name="Robinson-Rechavi M."/>
            <person name="Bouchez O."/>
            <person name="Lampietro C."/>
            <person name="Lopez Roques C."/>
            <person name="Donnadieu C."/>
            <person name="Postlethwait J."/>
            <person name="Bobe J."/>
            <person name="Dillon D."/>
            <person name="Chandos A."/>
            <person name="von Hippel F."/>
            <person name="Guiguen Y."/>
        </authorList>
    </citation>
    <scope>NUCLEOTIDE SEQUENCE</scope>
    <source>
        <strain evidence="1">YG-Jan2019</strain>
    </source>
</reference>
<evidence type="ECO:0000313" key="1">
    <source>
        <dbReference type="EMBL" id="KAJ7993404.1"/>
    </source>
</evidence>
<protein>
    <submittedName>
        <fullName evidence="1">Uncharacterized protein</fullName>
    </submittedName>
</protein>
<dbReference type="EMBL" id="CM055751">
    <property type="protein sequence ID" value="KAJ7993404.1"/>
    <property type="molecule type" value="Genomic_DNA"/>
</dbReference>
<comment type="caution">
    <text evidence="1">The sequence shown here is derived from an EMBL/GenBank/DDBJ whole genome shotgun (WGS) entry which is preliminary data.</text>
</comment>
<accession>A0ACC2FPW1</accession>
<proteinExistence type="predicted"/>